<dbReference type="EMBL" id="AAGGYW010000016">
    <property type="protein sequence ID" value="EBN8511877.1"/>
    <property type="molecule type" value="Genomic_DNA"/>
</dbReference>
<comment type="caution">
    <text evidence="1">The sequence shown here is derived from an EMBL/GenBank/DDBJ whole genome shotgun (WGS) entry which is preliminary data.</text>
</comment>
<name>A0A5T8ZB65_SALER</name>
<feature type="non-terminal residue" evidence="1">
    <location>
        <position position="24"/>
    </location>
</feature>
<protein>
    <submittedName>
        <fullName evidence="1">Recombinase</fullName>
    </submittedName>
</protein>
<gene>
    <name evidence="1" type="ORF">D1V57_18930</name>
</gene>
<proteinExistence type="predicted"/>
<evidence type="ECO:0000313" key="1">
    <source>
        <dbReference type="EMBL" id="EBN8511877.1"/>
    </source>
</evidence>
<reference evidence="1" key="1">
    <citation type="submission" date="2018-08" db="EMBL/GenBank/DDBJ databases">
        <authorList>
            <consortium name="PulseNet: The National Subtyping Network for Foodborne Disease Surveillance"/>
            <person name="Tarr C.L."/>
            <person name="Trees E."/>
            <person name="Katz L.S."/>
            <person name="Carleton-Romer H.A."/>
            <person name="Stroika S."/>
            <person name="Kucerova Z."/>
            <person name="Roache K.F."/>
            <person name="Sabol A.L."/>
            <person name="Besser J."/>
            <person name="Gerner-Smidt P."/>
        </authorList>
    </citation>
    <scope>NUCLEOTIDE SEQUENCE</scope>
    <source>
        <strain evidence="1">PNUSAS046769</strain>
    </source>
</reference>
<organism evidence="1">
    <name type="scientific">Salmonella enterica</name>
    <name type="common">Salmonella choleraesuis</name>
    <dbReference type="NCBI Taxonomy" id="28901"/>
    <lineage>
        <taxon>Bacteria</taxon>
        <taxon>Pseudomonadati</taxon>
        <taxon>Pseudomonadota</taxon>
        <taxon>Gammaproteobacteria</taxon>
        <taxon>Enterobacterales</taxon>
        <taxon>Enterobacteriaceae</taxon>
        <taxon>Salmonella</taxon>
    </lineage>
</organism>
<dbReference type="AlphaFoldDB" id="A0A5T8ZB65"/>
<accession>A0A5T8ZB65</accession>
<sequence>MSTTKTLPLLNSLTSLAAIRPPFF</sequence>